<reference evidence="1 2" key="1">
    <citation type="submission" date="2021-06" db="EMBL/GenBank/DDBJ databases">
        <authorList>
            <person name="Palmer J.M."/>
        </authorList>
    </citation>
    <scope>NUCLEOTIDE SEQUENCE [LARGE SCALE GENOMIC DNA]</scope>
    <source>
        <strain evidence="1 2">XC_2019</strain>
        <tissue evidence="1">Muscle</tissue>
    </source>
</reference>
<name>A0ABV0Q4Z3_9TELE</name>
<organism evidence="1 2">
    <name type="scientific">Xenoophorus captivus</name>
    <dbReference type="NCBI Taxonomy" id="1517983"/>
    <lineage>
        <taxon>Eukaryota</taxon>
        <taxon>Metazoa</taxon>
        <taxon>Chordata</taxon>
        <taxon>Craniata</taxon>
        <taxon>Vertebrata</taxon>
        <taxon>Euteleostomi</taxon>
        <taxon>Actinopterygii</taxon>
        <taxon>Neopterygii</taxon>
        <taxon>Teleostei</taxon>
        <taxon>Neoteleostei</taxon>
        <taxon>Acanthomorphata</taxon>
        <taxon>Ovalentaria</taxon>
        <taxon>Atherinomorphae</taxon>
        <taxon>Cyprinodontiformes</taxon>
        <taxon>Goodeidae</taxon>
        <taxon>Xenoophorus</taxon>
    </lineage>
</organism>
<dbReference type="Proteomes" id="UP001434883">
    <property type="component" value="Unassembled WGS sequence"/>
</dbReference>
<dbReference type="EMBL" id="JAHRIN010000266">
    <property type="protein sequence ID" value="MEQ2190860.1"/>
    <property type="molecule type" value="Genomic_DNA"/>
</dbReference>
<proteinExistence type="predicted"/>
<protein>
    <submittedName>
        <fullName evidence="1">Uncharacterized protein</fullName>
    </submittedName>
</protein>
<comment type="caution">
    <text evidence="1">The sequence shown here is derived from an EMBL/GenBank/DDBJ whole genome shotgun (WGS) entry which is preliminary data.</text>
</comment>
<accession>A0ABV0Q4Z3</accession>
<evidence type="ECO:0000313" key="2">
    <source>
        <dbReference type="Proteomes" id="UP001434883"/>
    </source>
</evidence>
<evidence type="ECO:0000313" key="1">
    <source>
        <dbReference type="EMBL" id="MEQ2190860.1"/>
    </source>
</evidence>
<gene>
    <name evidence="1" type="ORF">XENOCAPTIV_012804</name>
</gene>
<sequence>MVAQLVALLPCSKKVLGYLCTEFACIPAQDWVLSGYSLLLQSKNMIVKPGSHGKILKFSVELHNLRDPTCGNKKNARQAQHTTHEQISLTNIQMSDRKSRKLTIKREFRVIPLSVSVTSLFECLDVTFSRLLVCPRGTPHTAGYQAKTIQRVEFP</sequence>
<keyword evidence="2" id="KW-1185">Reference proteome</keyword>